<dbReference type="GO" id="GO:0003677">
    <property type="term" value="F:DNA binding"/>
    <property type="evidence" value="ECO:0007669"/>
    <property type="project" value="InterPro"/>
</dbReference>
<dbReference type="InterPro" id="IPR009061">
    <property type="entry name" value="DNA-bd_dom_put_sf"/>
</dbReference>
<evidence type="ECO:0000313" key="3">
    <source>
        <dbReference type="Proteomes" id="UP001140076"/>
    </source>
</evidence>
<dbReference type="EMBL" id="JAJAQC010000019">
    <property type="protein sequence ID" value="MDA0565291.1"/>
    <property type="molecule type" value="Genomic_DNA"/>
</dbReference>
<accession>A0A9X3NNH8</accession>
<keyword evidence="3" id="KW-1185">Reference proteome</keyword>
<dbReference type="RefSeq" id="WP_270072569.1">
    <property type="nucleotide sequence ID" value="NZ_JAJAQC010000019.1"/>
</dbReference>
<feature type="domain" description="Helix-turn-helix" evidence="1">
    <location>
        <begin position="13"/>
        <end position="61"/>
    </location>
</feature>
<dbReference type="Gene3D" id="1.10.1660.10">
    <property type="match status" value="1"/>
</dbReference>
<reference evidence="2" key="1">
    <citation type="submission" date="2021-10" db="EMBL/GenBank/DDBJ databases">
        <title>Streptomonospora sp. nov., isolated from mangrove soil.</title>
        <authorList>
            <person name="Chen X."/>
            <person name="Ge X."/>
            <person name="Liu W."/>
        </authorList>
    </citation>
    <scope>NUCLEOTIDE SEQUENCE</scope>
    <source>
        <strain evidence="2">S1-112</strain>
    </source>
</reference>
<dbReference type="NCBIfam" id="TIGR01764">
    <property type="entry name" value="excise"/>
    <property type="match status" value="1"/>
</dbReference>
<evidence type="ECO:0000259" key="1">
    <source>
        <dbReference type="Pfam" id="PF12728"/>
    </source>
</evidence>
<dbReference type="Proteomes" id="UP001140076">
    <property type="component" value="Unassembled WGS sequence"/>
</dbReference>
<name>A0A9X3NNH8_9ACTN</name>
<dbReference type="InterPro" id="IPR010093">
    <property type="entry name" value="SinI_DNA-bd"/>
</dbReference>
<dbReference type="Pfam" id="PF12728">
    <property type="entry name" value="HTH_17"/>
    <property type="match status" value="1"/>
</dbReference>
<dbReference type="AlphaFoldDB" id="A0A9X3NNH8"/>
<proteinExistence type="predicted"/>
<dbReference type="InterPro" id="IPR041657">
    <property type="entry name" value="HTH_17"/>
</dbReference>
<comment type="caution">
    <text evidence="2">The sequence shown here is derived from an EMBL/GenBank/DDBJ whole genome shotgun (WGS) entry which is preliminary data.</text>
</comment>
<dbReference type="SUPFAM" id="SSF46955">
    <property type="entry name" value="Putative DNA-binding domain"/>
    <property type="match status" value="1"/>
</dbReference>
<evidence type="ECO:0000313" key="2">
    <source>
        <dbReference type="EMBL" id="MDA0565291.1"/>
    </source>
</evidence>
<gene>
    <name evidence="2" type="ORF">LG943_13340</name>
</gene>
<organism evidence="2 3">
    <name type="scientific">Streptomonospora mangrovi</name>
    <dbReference type="NCBI Taxonomy" id="2883123"/>
    <lineage>
        <taxon>Bacteria</taxon>
        <taxon>Bacillati</taxon>
        <taxon>Actinomycetota</taxon>
        <taxon>Actinomycetes</taxon>
        <taxon>Streptosporangiales</taxon>
        <taxon>Nocardiopsidaceae</taxon>
        <taxon>Streptomonospora</taxon>
    </lineage>
</organism>
<protein>
    <submittedName>
        <fullName evidence="2">Helix-turn-helix domain-containing protein</fullName>
    </submittedName>
</protein>
<sequence>MTRRVPSGNYPRLYTSAEVQRMFRVSPTTVRRWAEAGHLRTALTLGGQRRIYADDVDALLNPSKEADPRG</sequence>